<gene>
    <name evidence="1" type="ORF">L1987_45855</name>
</gene>
<evidence type="ECO:0000313" key="2">
    <source>
        <dbReference type="Proteomes" id="UP001056120"/>
    </source>
</evidence>
<dbReference type="EMBL" id="CM042032">
    <property type="protein sequence ID" value="KAI3776093.1"/>
    <property type="molecule type" value="Genomic_DNA"/>
</dbReference>
<proteinExistence type="predicted"/>
<keyword evidence="2" id="KW-1185">Reference proteome</keyword>
<protein>
    <submittedName>
        <fullName evidence="1">Uncharacterized protein</fullName>
    </submittedName>
</protein>
<name>A0ACB9FY00_9ASTR</name>
<evidence type="ECO:0000313" key="1">
    <source>
        <dbReference type="EMBL" id="KAI3776093.1"/>
    </source>
</evidence>
<sequence>MDGLVFQLYHAHPGSPYVFGLIEDDRDLEFPEPMPVVGISRSAKGYCMVSVLETITEEALGLLVGEFGEGGLLWAECNGRHFEWIEGDMLDEILFRVKGLYGLDDKVTFRNVTVASENRPHPLHLGTASQIGAIQTEGIPFLLKILLRSNCTGLPAMYVRDLLLNPPAYAIASIIQDICKLMSNVSCTIPEFTCITPSKRGREIVTGGGEGDGEQNEERRGVEWSRPPPSDGSSSGNRRWWFCEQKASTAVGVLREDPGGNNGV</sequence>
<reference evidence="1 2" key="2">
    <citation type="journal article" date="2022" name="Mol. Ecol. Resour.">
        <title>The genomes of chicory, endive, great burdock and yacon provide insights into Asteraceae paleo-polyploidization history and plant inulin production.</title>
        <authorList>
            <person name="Fan W."/>
            <person name="Wang S."/>
            <person name="Wang H."/>
            <person name="Wang A."/>
            <person name="Jiang F."/>
            <person name="Liu H."/>
            <person name="Zhao H."/>
            <person name="Xu D."/>
            <person name="Zhang Y."/>
        </authorList>
    </citation>
    <scope>NUCLEOTIDE SEQUENCE [LARGE SCALE GENOMIC DNA]</scope>
    <source>
        <strain evidence="2">cv. Yunnan</strain>
        <tissue evidence="1">Leaves</tissue>
    </source>
</reference>
<organism evidence="1 2">
    <name type="scientific">Smallanthus sonchifolius</name>
    <dbReference type="NCBI Taxonomy" id="185202"/>
    <lineage>
        <taxon>Eukaryota</taxon>
        <taxon>Viridiplantae</taxon>
        <taxon>Streptophyta</taxon>
        <taxon>Embryophyta</taxon>
        <taxon>Tracheophyta</taxon>
        <taxon>Spermatophyta</taxon>
        <taxon>Magnoliopsida</taxon>
        <taxon>eudicotyledons</taxon>
        <taxon>Gunneridae</taxon>
        <taxon>Pentapetalae</taxon>
        <taxon>asterids</taxon>
        <taxon>campanulids</taxon>
        <taxon>Asterales</taxon>
        <taxon>Asteraceae</taxon>
        <taxon>Asteroideae</taxon>
        <taxon>Heliantheae alliance</taxon>
        <taxon>Millerieae</taxon>
        <taxon>Smallanthus</taxon>
    </lineage>
</organism>
<reference evidence="2" key="1">
    <citation type="journal article" date="2022" name="Mol. Ecol. Resour.">
        <title>The genomes of chicory, endive, great burdock and yacon provide insights into Asteraceae palaeo-polyploidization history and plant inulin production.</title>
        <authorList>
            <person name="Fan W."/>
            <person name="Wang S."/>
            <person name="Wang H."/>
            <person name="Wang A."/>
            <person name="Jiang F."/>
            <person name="Liu H."/>
            <person name="Zhao H."/>
            <person name="Xu D."/>
            <person name="Zhang Y."/>
        </authorList>
    </citation>
    <scope>NUCLEOTIDE SEQUENCE [LARGE SCALE GENOMIC DNA]</scope>
    <source>
        <strain evidence="2">cv. Yunnan</strain>
    </source>
</reference>
<accession>A0ACB9FY00</accession>
<dbReference type="Proteomes" id="UP001056120">
    <property type="component" value="Linkage Group LG15"/>
</dbReference>
<comment type="caution">
    <text evidence="1">The sequence shown here is derived from an EMBL/GenBank/DDBJ whole genome shotgun (WGS) entry which is preliminary data.</text>
</comment>